<dbReference type="AlphaFoldDB" id="A0A813RCF7"/>
<dbReference type="GO" id="GO:0030001">
    <property type="term" value="P:metal ion transport"/>
    <property type="evidence" value="ECO:0007669"/>
    <property type="project" value="TreeGrafter"/>
</dbReference>
<feature type="transmembrane region" description="Helical" evidence="8">
    <location>
        <begin position="779"/>
        <end position="801"/>
    </location>
</feature>
<comment type="caution">
    <text evidence="12">The sequence shown here is derived from an EMBL/GenBank/DDBJ whole genome shotgun (WGS) entry which is preliminary data.</text>
</comment>
<evidence type="ECO:0000256" key="4">
    <source>
        <dbReference type="ARBA" id="ARBA00022989"/>
    </source>
</evidence>
<dbReference type="PANTHER" id="PTHR13800:SF12">
    <property type="entry name" value="TRANSIENT RECEPTOR POTENTIAL CATION CHANNEL SUBFAMILY M MEMBER-LIKE 2"/>
    <property type="match status" value="1"/>
</dbReference>
<reference evidence="12" key="1">
    <citation type="submission" date="2021-02" db="EMBL/GenBank/DDBJ databases">
        <authorList>
            <person name="Nowell W R."/>
        </authorList>
    </citation>
    <scope>NUCLEOTIDE SEQUENCE</scope>
</reference>
<evidence type="ECO:0000259" key="10">
    <source>
        <dbReference type="Pfam" id="PF18139"/>
    </source>
</evidence>
<dbReference type="Gene3D" id="3.40.630.40">
    <property type="entry name" value="Zn-dependent exopeptidases"/>
    <property type="match status" value="1"/>
</dbReference>
<evidence type="ECO:0000259" key="11">
    <source>
        <dbReference type="Pfam" id="PF25508"/>
    </source>
</evidence>
<dbReference type="InterPro" id="IPR005821">
    <property type="entry name" value="Ion_trans_dom"/>
</dbReference>
<dbReference type="GO" id="GO:0005261">
    <property type="term" value="F:monoatomic cation channel activity"/>
    <property type="evidence" value="ECO:0007669"/>
    <property type="project" value="TreeGrafter"/>
</dbReference>
<evidence type="ECO:0000256" key="5">
    <source>
        <dbReference type="ARBA" id="ARBA00023065"/>
    </source>
</evidence>
<feature type="domain" description="Ion transport" evidence="9">
    <location>
        <begin position="623"/>
        <end position="902"/>
    </location>
</feature>
<proteinExistence type="predicted"/>
<evidence type="ECO:0000256" key="3">
    <source>
        <dbReference type="ARBA" id="ARBA00022692"/>
    </source>
</evidence>
<feature type="transmembrane region" description="Helical" evidence="8">
    <location>
        <begin position="713"/>
        <end position="732"/>
    </location>
</feature>
<dbReference type="InterPro" id="IPR057366">
    <property type="entry name" value="TRPM-like"/>
</dbReference>
<dbReference type="Proteomes" id="UP000663864">
    <property type="component" value="Unassembled WGS sequence"/>
</dbReference>
<dbReference type="InterPro" id="IPR050927">
    <property type="entry name" value="TRPM"/>
</dbReference>
<protein>
    <submittedName>
        <fullName evidence="12">Uncharacterized protein</fullName>
    </submittedName>
</protein>
<evidence type="ECO:0000256" key="8">
    <source>
        <dbReference type="SAM" id="Phobius"/>
    </source>
</evidence>
<feature type="transmembrane region" description="Helical" evidence="8">
    <location>
        <begin position="623"/>
        <end position="646"/>
    </location>
</feature>
<feature type="transmembrane region" description="Helical" evidence="8">
    <location>
        <begin position="658"/>
        <end position="678"/>
    </location>
</feature>
<keyword evidence="4 8" id="KW-1133">Transmembrane helix</keyword>
<dbReference type="Pfam" id="PF18139">
    <property type="entry name" value="LSDAT_euk"/>
    <property type="match status" value="1"/>
</dbReference>
<sequence>MGNTGAQSLESGSTARSSELIDNWVKDYNRRSQSESDKIKDYGQIHFALNDRTSQYIRYPFKVHNKKYSGAQVNVHEQRQSTDPDEKIVNQSSASMLIKLPHTHLAGSYRTKNYESATHILHLLCDIWQLPPPKLIISVTGGTKFYNLAEKSRISLQKGLFSVAITTDAWVFTGGTHAGVMKDVGEAFEKWAHESNDRGKAHARVPVIGIVNWHRTTNNEQLKQGVGKRGCEKLYRSCSQQNKSATYSLDPNHTHFILLDGACKSEGKKQEYSIYADNTLALLLKIEREASEKYTVPIIQILINGGHLSLLTVIEAIKNKMPVIVVKGTGRVANLIAEAYEKLYDNQTSYVQPTDPLSTLEPLIIKKEYEGIVTNRNRGYFHEMIMSKEGFLLINIFSPNPDDSEFELGDVIFNALLRAANMLTPKMSDVHEFHLQLPIRNSLIEDIRKPQYYYEEYLNTKAWETTKDLQKNDVSHQGFIRDILLWSIFAGSLNLPMCLCSHSPNTIVAALITSKIYKRASELVKKEERIREYRERKKEFDEHAAQIIDKCFSQDENLALNILTTKSELYFDYTPIELAEEAGCRAFLASRCVQTHADQLCQQKRTAFERLKDFFIGRAIVRFYYNVIFYIVVLGLFSFVMLVDYFPYNNNGLERSGYPIGIPITEIILHLCIWGLIIEEIVQFQKHYSHNKKNDNSLQTILSSYFLDDAWNTLDAIAIFVYLIGFFTRFIVIEAAFIVSKIFMCIDLCLWYVRILHLFAAYERLGPKLLMIGNTMKDLAFFLVFLIVFLAAYAISSYSLITTSMQVTWNSDGSDLFSQSFTISNNGTGLGEWTLLRNVLGWGIWKIFGQVDLTENEESPDFSVSAENDAYGNIAFVLTIIFVCIANVLLLNILVALFNITLIKTTNNVQKDWPYHRFRLVREYWEKSPIPSPLNIIYYIGQLVLKCFRALRKKEDNGFRSFDNHNDLDADVTNLIVFNADNPVPYDGNITGTFNLILSAPHGDSLTPSDVPDRTPGGCRRPGKSCTWWYNDTCLDGVRCETTTVQDYLSDQFTENVAAELNNTYGLKPFVVIGKWHRKKVDFNREVNEATLNYPAAISAHQSYHTNLENAINQIKQQDGKGLLIDVHGQGVGNFTMVGYLLDSDLLNRDDLQTTLGTITSIEQICSLSNRTECIRGKTSFGTILEANGLGIAYPSTAYPKPGNGTFFEGGYITRNYISKINAIQTELPYDMRAGTYKRMNAIKYAHALIDYMTVNNILLKK</sequence>
<dbReference type="Pfam" id="PF00520">
    <property type="entry name" value="Ion_trans"/>
    <property type="match status" value="1"/>
</dbReference>
<evidence type="ECO:0000313" key="12">
    <source>
        <dbReference type="EMBL" id="CAF0779040.1"/>
    </source>
</evidence>
<accession>A0A813RCF7</accession>
<dbReference type="InterPro" id="IPR041491">
    <property type="entry name" value="TRPM_SLOG"/>
</dbReference>
<keyword evidence="2" id="KW-0813">Transport</keyword>
<keyword evidence="3 8" id="KW-0812">Transmembrane</keyword>
<feature type="transmembrane region" description="Helical" evidence="8">
    <location>
        <begin position="874"/>
        <end position="898"/>
    </location>
</feature>
<evidence type="ECO:0000313" key="13">
    <source>
        <dbReference type="Proteomes" id="UP000663864"/>
    </source>
</evidence>
<dbReference type="PANTHER" id="PTHR13800">
    <property type="entry name" value="TRANSIENT RECEPTOR POTENTIAL CATION CHANNEL, SUBFAMILY M, MEMBER 6"/>
    <property type="match status" value="1"/>
</dbReference>
<organism evidence="12 13">
    <name type="scientific">Rotaria sordida</name>
    <dbReference type="NCBI Taxonomy" id="392033"/>
    <lineage>
        <taxon>Eukaryota</taxon>
        <taxon>Metazoa</taxon>
        <taxon>Spiralia</taxon>
        <taxon>Gnathifera</taxon>
        <taxon>Rotifera</taxon>
        <taxon>Eurotatoria</taxon>
        <taxon>Bdelloidea</taxon>
        <taxon>Philodinida</taxon>
        <taxon>Philodinidae</taxon>
        <taxon>Rotaria</taxon>
    </lineage>
</organism>
<keyword evidence="7" id="KW-0407">Ion channel</keyword>
<dbReference type="GO" id="GO:0005886">
    <property type="term" value="C:plasma membrane"/>
    <property type="evidence" value="ECO:0007669"/>
    <property type="project" value="TreeGrafter"/>
</dbReference>
<keyword evidence="5" id="KW-0406">Ion transport</keyword>
<evidence type="ECO:0000256" key="1">
    <source>
        <dbReference type="ARBA" id="ARBA00004141"/>
    </source>
</evidence>
<gene>
    <name evidence="12" type="ORF">ZHD862_LOCUS1280</name>
</gene>
<evidence type="ECO:0000256" key="6">
    <source>
        <dbReference type="ARBA" id="ARBA00023136"/>
    </source>
</evidence>
<feature type="domain" description="TRPM-like" evidence="11">
    <location>
        <begin position="464"/>
        <end position="589"/>
    </location>
</feature>
<dbReference type="Pfam" id="PF25508">
    <property type="entry name" value="TRPM2"/>
    <property type="match status" value="1"/>
</dbReference>
<comment type="subcellular location">
    <subcellularLocation>
        <location evidence="1">Membrane</location>
        <topology evidence="1">Multi-pass membrane protein</topology>
    </subcellularLocation>
</comment>
<keyword evidence="6 8" id="KW-0472">Membrane</keyword>
<dbReference type="EMBL" id="CAJNOT010000022">
    <property type="protein sequence ID" value="CAF0779040.1"/>
    <property type="molecule type" value="Genomic_DNA"/>
</dbReference>
<evidence type="ECO:0000256" key="2">
    <source>
        <dbReference type="ARBA" id="ARBA00022448"/>
    </source>
</evidence>
<name>A0A813RCF7_9BILA</name>
<dbReference type="SUPFAM" id="SSF53187">
    <property type="entry name" value="Zn-dependent exopeptidases"/>
    <property type="match status" value="1"/>
</dbReference>
<evidence type="ECO:0000259" key="9">
    <source>
        <dbReference type="Pfam" id="PF00520"/>
    </source>
</evidence>
<feature type="domain" description="TRPM SLOG" evidence="10">
    <location>
        <begin position="115"/>
        <end position="348"/>
    </location>
</feature>
<evidence type="ECO:0000256" key="7">
    <source>
        <dbReference type="ARBA" id="ARBA00023303"/>
    </source>
</evidence>
<feature type="transmembrane region" description="Helical" evidence="8">
    <location>
        <begin position="738"/>
        <end position="759"/>
    </location>
</feature>